<dbReference type="EMBL" id="SDWW01000067">
    <property type="protein sequence ID" value="RYV49534.1"/>
    <property type="molecule type" value="Genomic_DNA"/>
</dbReference>
<dbReference type="InterPro" id="IPR000182">
    <property type="entry name" value="GNAT_dom"/>
</dbReference>
<evidence type="ECO:0000259" key="3">
    <source>
        <dbReference type="PROSITE" id="PS51186"/>
    </source>
</evidence>
<dbReference type="Proteomes" id="UP000293764">
    <property type="component" value="Unassembled WGS sequence"/>
</dbReference>
<dbReference type="GO" id="GO:0016747">
    <property type="term" value="F:acyltransferase activity, transferring groups other than amino-acyl groups"/>
    <property type="evidence" value="ECO:0007669"/>
    <property type="project" value="InterPro"/>
</dbReference>
<dbReference type="SUPFAM" id="SSF55729">
    <property type="entry name" value="Acyl-CoA N-acyltransferases (Nat)"/>
    <property type="match status" value="1"/>
</dbReference>
<reference evidence="4 5" key="1">
    <citation type="submission" date="2019-01" db="EMBL/GenBank/DDBJ databases">
        <title>Novel species of Cellulomonas.</title>
        <authorList>
            <person name="Liu Q."/>
            <person name="Xin Y.-H."/>
        </authorList>
    </citation>
    <scope>NUCLEOTIDE SEQUENCE [LARGE SCALE GENOMIC DNA]</scope>
    <source>
        <strain evidence="4 5">HLT2-17</strain>
    </source>
</reference>
<dbReference type="InterPro" id="IPR016181">
    <property type="entry name" value="Acyl_CoA_acyltransferase"/>
</dbReference>
<keyword evidence="5" id="KW-1185">Reference proteome</keyword>
<gene>
    <name evidence="4" type="ORF">EUA98_18285</name>
</gene>
<dbReference type="OrthoDB" id="70840at2"/>
<evidence type="ECO:0000313" key="5">
    <source>
        <dbReference type="Proteomes" id="UP000293764"/>
    </source>
</evidence>
<keyword evidence="2" id="KW-0012">Acyltransferase</keyword>
<feature type="domain" description="N-acetyltransferase" evidence="3">
    <location>
        <begin position="15"/>
        <end position="157"/>
    </location>
</feature>
<keyword evidence="1 4" id="KW-0808">Transferase</keyword>
<proteinExistence type="predicted"/>
<protein>
    <submittedName>
        <fullName evidence="4">GNAT family N-acetyltransferase</fullName>
    </submittedName>
</protein>
<sequence>MEFEIVAPDDTAARQILRSYIDDVASTYYGRRATPDEIDAALLDDPSDDLAPPRGLFVVVRRRDLVLGCAALRLLPDGVGEVCRVFVAPHARGRGLGASLMGELERLARVHGRSVLRLDTRHDLVEARRLYATLGYDEVPAFNADRYAEHWFAKSLASVPSSPQARDS</sequence>
<name>A0A4V1ZGS2_9MICO</name>
<evidence type="ECO:0000256" key="1">
    <source>
        <dbReference type="ARBA" id="ARBA00022679"/>
    </source>
</evidence>
<dbReference type="AlphaFoldDB" id="A0A4V1ZGS2"/>
<dbReference type="PROSITE" id="PS51186">
    <property type="entry name" value="GNAT"/>
    <property type="match status" value="1"/>
</dbReference>
<dbReference type="InterPro" id="IPR050832">
    <property type="entry name" value="Bact_Acetyltransf"/>
</dbReference>
<organism evidence="4 5">
    <name type="scientific">Pengzhenrongella frigida</name>
    <dbReference type="NCBI Taxonomy" id="1259133"/>
    <lineage>
        <taxon>Bacteria</taxon>
        <taxon>Bacillati</taxon>
        <taxon>Actinomycetota</taxon>
        <taxon>Actinomycetes</taxon>
        <taxon>Micrococcales</taxon>
        <taxon>Pengzhenrongella</taxon>
    </lineage>
</organism>
<comment type="caution">
    <text evidence="4">The sequence shown here is derived from an EMBL/GenBank/DDBJ whole genome shotgun (WGS) entry which is preliminary data.</text>
</comment>
<dbReference type="PANTHER" id="PTHR43877:SF2">
    <property type="entry name" value="AMINOALKYLPHOSPHONATE N-ACETYLTRANSFERASE-RELATED"/>
    <property type="match status" value="1"/>
</dbReference>
<accession>A0A4V1ZGS2</accession>
<dbReference type="Gene3D" id="3.40.630.30">
    <property type="match status" value="1"/>
</dbReference>
<evidence type="ECO:0000256" key="2">
    <source>
        <dbReference type="ARBA" id="ARBA00023315"/>
    </source>
</evidence>
<evidence type="ECO:0000313" key="4">
    <source>
        <dbReference type="EMBL" id="RYV49534.1"/>
    </source>
</evidence>
<dbReference type="Pfam" id="PF00583">
    <property type="entry name" value="Acetyltransf_1"/>
    <property type="match status" value="1"/>
</dbReference>
<dbReference type="PANTHER" id="PTHR43877">
    <property type="entry name" value="AMINOALKYLPHOSPHONATE N-ACETYLTRANSFERASE-RELATED-RELATED"/>
    <property type="match status" value="1"/>
</dbReference>
<dbReference type="CDD" id="cd04301">
    <property type="entry name" value="NAT_SF"/>
    <property type="match status" value="1"/>
</dbReference>